<dbReference type="SMART" id="SM00760">
    <property type="entry name" value="Bac_DnaA_C"/>
    <property type="match status" value="1"/>
</dbReference>
<evidence type="ECO:0000256" key="4">
    <source>
        <dbReference type="ARBA" id="ARBA00022741"/>
    </source>
</evidence>
<organism evidence="15 16">
    <name type="scientific">Formivibrio citricus</name>
    <dbReference type="NCBI Taxonomy" id="83765"/>
    <lineage>
        <taxon>Bacteria</taxon>
        <taxon>Pseudomonadati</taxon>
        <taxon>Pseudomonadota</taxon>
        <taxon>Betaproteobacteria</taxon>
        <taxon>Neisseriales</taxon>
        <taxon>Chitinibacteraceae</taxon>
        <taxon>Formivibrio</taxon>
    </lineage>
</organism>
<comment type="subunit">
    <text evidence="8">Oligomerizes as a right-handed, spiral filament on DNA at oriC.</text>
</comment>
<comment type="domain">
    <text evidence="8">Domain I is involved in oligomerization and binding regulators, domain II is flexibile and of varying length in different bacteria, domain III forms the AAA+ region, while domain IV binds dsDNA.</text>
</comment>
<evidence type="ECO:0000256" key="2">
    <source>
        <dbReference type="ARBA" id="ARBA00022490"/>
    </source>
</evidence>
<evidence type="ECO:0000256" key="3">
    <source>
        <dbReference type="ARBA" id="ARBA00022705"/>
    </source>
</evidence>
<evidence type="ECO:0000256" key="6">
    <source>
        <dbReference type="ARBA" id="ARBA00023121"/>
    </source>
</evidence>
<dbReference type="Gene3D" id="3.30.300.180">
    <property type="match status" value="1"/>
</dbReference>
<dbReference type="AlphaFoldDB" id="A0A1I5CSX5"/>
<dbReference type="InterPro" id="IPR001957">
    <property type="entry name" value="Chromosome_initiator_DnaA"/>
</dbReference>
<dbReference type="InterPro" id="IPR013159">
    <property type="entry name" value="DnaA_C"/>
</dbReference>
<dbReference type="Pfam" id="PF08299">
    <property type="entry name" value="Bac_DnaA_C"/>
    <property type="match status" value="1"/>
</dbReference>
<dbReference type="RefSeq" id="WP_091197074.1">
    <property type="nucleotide sequence ID" value="NZ_FOVE01000021.1"/>
</dbReference>
<dbReference type="GO" id="GO:0008289">
    <property type="term" value="F:lipid binding"/>
    <property type="evidence" value="ECO:0007669"/>
    <property type="project" value="UniProtKB-KW"/>
</dbReference>
<reference evidence="16" key="1">
    <citation type="submission" date="2016-10" db="EMBL/GenBank/DDBJ databases">
        <authorList>
            <person name="Varghese N."/>
            <person name="Submissions S."/>
        </authorList>
    </citation>
    <scope>NUCLEOTIDE SEQUENCE [LARGE SCALE GENOMIC DNA]</scope>
    <source>
        <strain evidence="16">DSM 6150</strain>
    </source>
</reference>
<evidence type="ECO:0000259" key="14">
    <source>
        <dbReference type="SMART" id="SM00760"/>
    </source>
</evidence>
<dbReference type="GO" id="GO:0005524">
    <property type="term" value="F:ATP binding"/>
    <property type="evidence" value="ECO:0007669"/>
    <property type="project" value="UniProtKB-UniRule"/>
</dbReference>
<comment type="function">
    <text evidence="8 10">Plays an essential role in the initiation and regulation of chromosomal replication. ATP-DnaA binds to the origin of replication (oriC) to initiate formation of the DNA replication initiation complex once per cell cycle. Binds the DnaA box (a 9 base pair repeat at the origin) and separates the double-stranded (ds)DNA. Forms a right-handed helical filament on oriC DNA; dsDNA binds to the exterior of the filament while single-stranded (ss)DNA is stabiized in the filament's interior. The ATP-DnaA-oriC complex binds and stabilizes one strand of the AT-rich DNA unwinding element (DUE), permitting loading of DNA polymerase. After initiation quickly degrades to an ADP-DnaA complex that is not apt for DNA replication. Binds acidic phospholipids.</text>
</comment>
<dbReference type="InterPro" id="IPR018312">
    <property type="entry name" value="Chromosome_initiator_DnaA_CS"/>
</dbReference>
<feature type="region of interest" description="Domain I, interacts with DnaA modulators" evidence="8">
    <location>
        <begin position="1"/>
        <end position="94"/>
    </location>
</feature>
<name>A0A1I5CSX5_9NEIS</name>
<evidence type="ECO:0000256" key="12">
    <source>
        <dbReference type="SAM" id="MobiDB-lite"/>
    </source>
</evidence>
<dbReference type="OrthoDB" id="9807019at2"/>
<evidence type="ECO:0000313" key="16">
    <source>
        <dbReference type="Proteomes" id="UP000242869"/>
    </source>
</evidence>
<dbReference type="InterPro" id="IPR010921">
    <property type="entry name" value="Trp_repressor/repl_initiator"/>
</dbReference>
<feature type="domain" description="Chromosomal replication initiator DnaA C-terminal" evidence="14">
    <location>
        <begin position="373"/>
        <end position="442"/>
    </location>
</feature>
<dbReference type="InterPro" id="IPR038454">
    <property type="entry name" value="DnaA_N_sf"/>
</dbReference>
<evidence type="ECO:0000256" key="8">
    <source>
        <dbReference type="HAMAP-Rule" id="MF_00377"/>
    </source>
</evidence>
<dbReference type="InterPro" id="IPR020591">
    <property type="entry name" value="Chromosome_initiator_DnaA-like"/>
</dbReference>
<evidence type="ECO:0000259" key="13">
    <source>
        <dbReference type="SMART" id="SM00382"/>
    </source>
</evidence>
<comment type="similarity">
    <text evidence="1 8 11">Belongs to the DnaA family.</text>
</comment>
<evidence type="ECO:0000256" key="10">
    <source>
        <dbReference type="RuleBase" id="RU000577"/>
    </source>
</evidence>
<dbReference type="PRINTS" id="PR00051">
    <property type="entry name" value="DNAA"/>
</dbReference>
<feature type="region of interest" description="Domain IV, binds dsDNA" evidence="8">
    <location>
        <begin position="346"/>
        <end position="465"/>
    </location>
</feature>
<feature type="region of interest" description="Domain III, AAA+ region" evidence="8">
    <location>
        <begin position="129"/>
        <end position="345"/>
    </location>
</feature>
<dbReference type="Pfam" id="PF00308">
    <property type="entry name" value="Bac_DnaA"/>
    <property type="match status" value="1"/>
</dbReference>
<feature type="domain" description="AAA+ ATPase" evidence="13">
    <location>
        <begin position="162"/>
        <end position="293"/>
    </location>
</feature>
<sequence>MPDMENLWPYCLQELEKSLGASQFNIWIKPLAAEASSDVLTIAAPNPVFLDFIRDRYLGIIEQAAAAYCTDTPPQIHLKIGTAKRPPAPKATPAKTAAPAQANAPQPAGENKPAESRFSRGAANHETTRLNPLFTFDTLVTGKANQLARAAAEQVARHPGSGYNPLFVYGGVGLGKTHLIQSIGNFVHQHNPEARIRYIQAEKYIQDVVRAYQHKGFDEFKRYYHSLDVLLVDDIQFFVGKDKTQEEFFYLFNTLVEAGKQIILTSDRIPSDIDGLLERLKSRFSWGLTVAIEPPELEMRVAILLKKADALHFHLDANVAFFIAKSIRSNVRELEGALNRVIAYARFTNQQISIETARDALRDILAAGNRLVSVENIQKTVADYYKIKVADMHSKKRTREIARPRQIAMALTKELTQMSLPAIGDAFGGRDHTTVLHACRTIEEMRQNDQEIGTQYAYLLQMLRG</sequence>
<feature type="compositionally biased region" description="Low complexity" evidence="12">
    <location>
        <begin position="91"/>
        <end position="108"/>
    </location>
</feature>
<feature type="region of interest" description="Disordered" evidence="12">
    <location>
        <begin position="79"/>
        <end position="118"/>
    </location>
</feature>
<keyword evidence="16" id="KW-1185">Reference proteome</keyword>
<keyword evidence="2 8" id="KW-0963">Cytoplasm</keyword>
<accession>A0A1I5CSX5</accession>
<feature type="binding site" evidence="8">
    <location>
        <position position="175"/>
    </location>
    <ligand>
        <name>ATP</name>
        <dbReference type="ChEBI" id="CHEBI:30616"/>
    </ligand>
</feature>
<dbReference type="SUPFAM" id="SSF52540">
    <property type="entry name" value="P-loop containing nucleoside triphosphate hydrolases"/>
    <property type="match status" value="1"/>
</dbReference>
<dbReference type="GO" id="GO:0003688">
    <property type="term" value="F:DNA replication origin binding"/>
    <property type="evidence" value="ECO:0007669"/>
    <property type="project" value="UniProtKB-UniRule"/>
</dbReference>
<dbReference type="InterPro" id="IPR024633">
    <property type="entry name" value="DnaA_N_dom"/>
</dbReference>
<feature type="binding site" evidence="8">
    <location>
        <position position="173"/>
    </location>
    <ligand>
        <name>ATP</name>
        <dbReference type="ChEBI" id="CHEBI:30616"/>
    </ligand>
</feature>
<dbReference type="Gene3D" id="3.40.50.300">
    <property type="entry name" value="P-loop containing nucleotide triphosphate hydrolases"/>
    <property type="match status" value="1"/>
</dbReference>
<evidence type="ECO:0000256" key="9">
    <source>
        <dbReference type="NCBIfam" id="TIGR00362"/>
    </source>
</evidence>
<feature type="binding site" evidence="8">
    <location>
        <position position="176"/>
    </location>
    <ligand>
        <name>ATP</name>
        <dbReference type="ChEBI" id="CHEBI:30616"/>
    </ligand>
</feature>
<dbReference type="CDD" id="cd06571">
    <property type="entry name" value="Bac_DnaA_C"/>
    <property type="match status" value="1"/>
</dbReference>
<dbReference type="Gene3D" id="1.10.1750.10">
    <property type="match status" value="1"/>
</dbReference>
<dbReference type="Proteomes" id="UP000242869">
    <property type="component" value="Unassembled WGS sequence"/>
</dbReference>
<evidence type="ECO:0000256" key="11">
    <source>
        <dbReference type="RuleBase" id="RU004227"/>
    </source>
</evidence>
<dbReference type="InterPro" id="IPR003593">
    <property type="entry name" value="AAA+_ATPase"/>
</dbReference>
<dbReference type="Gene3D" id="1.10.8.60">
    <property type="match status" value="1"/>
</dbReference>
<keyword evidence="4 8" id="KW-0547">Nucleotide-binding</keyword>
<keyword evidence="3 8" id="KW-0235">DNA replication</keyword>
<dbReference type="EMBL" id="FOVE01000021">
    <property type="protein sequence ID" value="SFN90079.1"/>
    <property type="molecule type" value="Genomic_DNA"/>
</dbReference>
<dbReference type="PANTHER" id="PTHR30050">
    <property type="entry name" value="CHROMOSOMAL REPLICATION INITIATOR PROTEIN DNAA"/>
    <property type="match status" value="1"/>
</dbReference>
<comment type="subcellular location">
    <subcellularLocation>
        <location evidence="8">Cytoplasm</location>
    </subcellularLocation>
</comment>
<proteinExistence type="inferred from homology"/>
<dbReference type="NCBIfam" id="TIGR00362">
    <property type="entry name" value="DnaA"/>
    <property type="match status" value="1"/>
</dbReference>
<protein>
    <recommendedName>
        <fullName evidence="8 9">Chromosomal replication initiator protein DnaA</fullName>
    </recommendedName>
</protein>
<dbReference type="SMART" id="SM00382">
    <property type="entry name" value="AAA"/>
    <property type="match status" value="1"/>
</dbReference>
<dbReference type="InterPro" id="IPR013317">
    <property type="entry name" value="DnaA_dom"/>
</dbReference>
<dbReference type="Pfam" id="PF11638">
    <property type="entry name" value="DnaA_N"/>
    <property type="match status" value="1"/>
</dbReference>
<evidence type="ECO:0000256" key="5">
    <source>
        <dbReference type="ARBA" id="ARBA00022840"/>
    </source>
</evidence>
<keyword evidence="6 8" id="KW-0446">Lipid-binding</keyword>
<dbReference type="CDD" id="cd00009">
    <property type="entry name" value="AAA"/>
    <property type="match status" value="1"/>
</dbReference>
<dbReference type="STRING" id="83765.SAMN05660284_02475"/>
<dbReference type="GO" id="GO:0006275">
    <property type="term" value="P:regulation of DNA replication"/>
    <property type="evidence" value="ECO:0007669"/>
    <property type="project" value="UniProtKB-UniRule"/>
</dbReference>
<dbReference type="GO" id="GO:0006270">
    <property type="term" value="P:DNA replication initiation"/>
    <property type="evidence" value="ECO:0007669"/>
    <property type="project" value="UniProtKB-UniRule"/>
</dbReference>
<comment type="caution">
    <text evidence="8">Lacks conserved residue(s) required for the propagation of feature annotation.</text>
</comment>
<dbReference type="PROSITE" id="PS01008">
    <property type="entry name" value="DNAA"/>
    <property type="match status" value="1"/>
</dbReference>
<dbReference type="HAMAP" id="MF_00377">
    <property type="entry name" value="DnaA_bact"/>
    <property type="match status" value="1"/>
</dbReference>
<dbReference type="GO" id="GO:0005886">
    <property type="term" value="C:plasma membrane"/>
    <property type="evidence" value="ECO:0007669"/>
    <property type="project" value="TreeGrafter"/>
</dbReference>
<dbReference type="InterPro" id="IPR027417">
    <property type="entry name" value="P-loop_NTPase"/>
</dbReference>
<feature type="binding site" evidence="8">
    <location>
        <position position="177"/>
    </location>
    <ligand>
        <name>ATP</name>
        <dbReference type="ChEBI" id="CHEBI:30616"/>
    </ligand>
</feature>
<gene>
    <name evidence="8" type="primary">dnaA</name>
    <name evidence="15" type="ORF">SAMN05660284_02475</name>
</gene>
<evidence type="ECO:0000256" key="7">
    <source>
        <dbReference type="ARBA" id="ARBA00023125"/>
    </source>
</evidence>
<dbReference type="PANTHER" id="PTHR30050:SF2">
    <property type="entry name" value="CHROMOSOMAL REPLICATION INITIATOR PROTEIN DNAA"/>
    <property type="match status" value="1"/>
</dbReference>
<dbReference type="FunFam" id="3.40.50.300:FF:000668">
    <property type="entry name" value="Chromosomal replication initiator protein DnaA"/>
    <property type="match status" value="1"/>
</dbReference>
<evidence type="ECO:0000313" key="15">
    <source>
        <dbReference type="EMBL" id="SFN90079.1"/>
    </source>
</evidence>
<dbReference type="SUPFAM" id="SSF48295">
    <property type="entry name" value="TrpR-like"/>
    <property type="match status" value="1"/>
</dbReference>
<keyword evidence="7 8" id="KW-0238">DNA-binding</keyword>
<dbReference type="GO" id="GO:0005737">
    <property type="term" value="C:cytoplasm"/>
    <property type="evidence" value="ECO:0007669"/>
    <property type="project" value="UniProtKB-SubCell"/>
</dbReference>
<keyword evidence="5 8" id="KW-0067">ATP-binding</keyword>
<dbReference type="FunFam" id="1.10.8.60:FF:000003">
    <property type="entry name" value="Chromosomal replication initiator protein DnaA"/>
    <property type="match status" value="1"/>
</dbReference>
<evidence type="ECO:0000256" key="1">
    <source>
        <dbReference type="ARBA" id="ARBA00006583"/>
    </source>
</evidence>